<organism evidence="5">
    <name type="scientific">Haemonchus placei</name>
    <name type="common">Barber's pole worm</name>
    <dbReference type="NCBI Taxonomy" id="6290"/>
    <lineage>
        <taxon>Eukaryota</taxon>
        <taxon>Metazoa</taxon>
        <taxon>Ecdysozoa</taxon>
        <taxon>Nematoda</taxon>
        <taxon>Chromadorea</taxon>
        <taxon>Rhabditida</taxon>
        <taxon>Rhabditina</taxon>
        <taxon>Rhabditomorpha</taxon>
        <taxon>Strongyloidea</taxon>
        <taxon>Trichostrongylidae</taxon>
        <taxon>Haemonchus</taxon>
    </lineage>
</organism>
<accession>A0A0N4X1R8</accession>
<keyword evidence="2" id="KW-0732">Signal</keyword>
<sequence>MTLFRIIFVALIVFCLSVLTADAQFFGYPYMGLGYGYGGLGMMGLGYGMGGYGMWLRLLNCLGTLGSCLQCTGIRKLSNKHNAVPTQLRDNIKLALVFKLKTIWKPQAPPFVINMALSSLVMLVAVIMFCLSVTTTNAQFWGMWPYMGLGWGYGGLGMMGLGYGMGYGMWGR</sequence>
<feature type="signal peptide" evidence="2">
    <location>
        <begin position="1"/>
        <end position="23"/>
    </location>
</feature>
<keyword evidence="4" id="KW-1185">Reference proteome</keyword>
<dbReference type="EMBL" id="UZAF01020451">
    <property type="protein sequence ID" value="VDO70032.1"/>
    <property type="molecule type" value="Genomic_DNA"/>
</dbReference>
<dbReference type="PANTHER" id="PTHR22552">
    <property type="entry name" value="GEO11429P1"/>
    <property type="match status" value="1"/>
</dbReference>
<evidence type="ECO:0000256" key="2">
    <source>
        <dbReference type="SAM" id="SignalP"/>
    </source>
</evidence>
<protein>
    <submittedName>
        <fullName evidence="5">Transmembrane protein</fullName>
    </submittedName>
</protein>
<feature type="chain" id="PRO_5043124351" evidence="2">
    <location>
        <begin position="24"/>
        <end position="172"/>
    </location>
</feature>
<dbReference type="PANTHER" id="PTHR22552:SF24">
    <property type="entry name" value="RE15191P-RELATED"/>
    <property type="match status" value="1"/>
</dbReference>
<name>A0A0N4X1R8_HAEPC</name>
<reference evidence="5" key="1">
    <citation type="submission" date="2017-02" db="UniProtKB">
        <authorList>
            <consortium name="WormBaseParasite"/>
        </authorList>
    </citation>
    <scope>IDENTIFICATION</scope>
</reference>
<evidence type="ECO:0000313" key="3">
    <source>
        <dbReference type="EMBL" id="VDO70032.1"/>
    </source>
</evidence>
<evidence type="ECO:0000256" key="1">
    <source>
        <dbReference type="SAM" id="Phobius"/>
    </source>
</evidence>
<keyword evidence="1" id="KW-0812">Transmembrane</keyword>
<gene>
    <name evidence="3" type="ORF">HPLM_LOCUS18267</name>
</gene>
<dbReference type="AlphaFoldDB" id="A0A0N4X1R8"/>
<feature type="transmembrane region" description="Helical" evidence="1">
    <location>
        <begin position="111"/>
        <end position="134"/>
    </location>
</feature>
<feature type="transmembrane region" description="Helical" evidence="1">
    <location>
        <begin position="33"/>
        <end position="55"/>
    </location>
</feature>
<dbReference type="Proteomes" id="UP000268014">
    <property type="component" value="Unassembled WGS sequence"/>
</dbReference>
<dbReference type="WBParaSite" id="HPLM_0001827501-mRNA-1">
    <property type="protein sequence ID" value="HPLM_0001827501-mRNA-1"/>
    <property type="gene ID" value="HPLM_0001827501"/>
</dbReference>
<evidence type="ECO:0000313" key="4">
    <source>
        <dbReference type="Proteomes" id="UP000268014"/>
    </source>
</evidence>
<keyword evidence="1" id="KW-0472">Membrane</keyword>
<feature type="transmembrane region" description="Helical" evidence="1">
    <location>
        <begin position="146"/>
        <end position="170"/>
    </location>
</feature>
<proteinExistence type="predicted"/>
<reference evidence="3 4" key="2">
    <citation type="submission" date="2018-11" db="EMBL/GenBank/DDBJ databases">
        <authorList>
            <consortium name="Pathogen Informatics"/>
        </authorList>
    </citation>
    <scope>NUCLEOTIDE SEQUENCE [LARGE SCALE GENOMIC DNA]</scope>
    <source>
        <strain evidence="3 4">MHpl1</strain>
    </source>
</reference>
<keyword evidence="1" id="KW-1133">Transmembrane helix</keyword>
<evidence type="ECO:0000313" key="5">
    <source>
        <dbReference type="WBParaSite" id="HPLM_0001827501-mRNA-1"/>
    </source>
</evidence>